<keyword evidence="1" id="KW-1133">Transmembrane helix</keyword>
<keyword evidence="3" id="KW-1185">Reference proteome</keyword>
<accession>A0A2H5AJH3</accession>
<evidence type="ECO:0000313" key="3">
    <source>
        <dbReference type="Proteomes" id="UP000242696"/>
    </source>
</evidence>
<dbReference type="RefSeq" id="YP_009447878.1">
    <property type="nucleotide sequence ID" value="NC_036579.1"/>
</dbReference>
<feature type="transmembrane region" description="Helical" evidence="1">
    <location>
        <begin position="121"/>
        <end position="145"/>
    </location>
</feature>
<evidence type="ECO:0000256" key="1">
    <source>
        <dbReference type="SAM" id="Phobius"/>
    </source>
</evidence>
<proteinExistence type="predicted"/>
<dbReference type="KEGG" id="vg:35414698"/>
<sequence length="167" mass="19568">MILRTFPIATSWLMSNMLSFEYRLRRRIWEVRHRKNIFATMTSISFSLIFMVLVVTAFVTDNQQVGLEFFGIMVGGVLFTINRGVELVKRFTGLLSLHLLMRVLCHRYIEKDRTTDEIFMIALEVVVGIGILCSLYTIIFHRYIAHYRDRLRTWKEWPSIPVTGSAS</sequence>
<keyword evidence="1" id="KW-0812">Transmembrane</keyword>
<name>A0A2H5AJH3_9VIRU</name>
<dbReference type="GeneID" id="35414698"/>
<evidence type="ECO:0000313" key="2">
    <source>
        <dbReference type="EMBL" id="AUG72306.1"/>
    </source>
</evidence>
<feature type="transmembrane region" description="Helical" evidence="1">
    <location>
        <begin position="36"/>
        <end position="59"/>
    </location>
</feature>
<organism evidence="2">
    <name type="scientific">black bullhead herpesvirus</name>
    <dbReference type="NCBI Taxonomy" id="508441"/>
    <lineage>
        <taxon>Viruses</taxon>
        <taxon>Duplodnaviria</taxon>
        <taxon>Heunggongvirae</taxon>
        <taxon>Peploviricota</taxon>
        <taxon>Herviviricetes</taxon>
        <taxon>Herpesvirales</taxon>
        <taxon>Alloherpesviridae</taxon>
        <taxon>Ictavirus</taxon>
        <taxon>Ictavirus ictaluridallo2</taxon>
    </lineage>
</organism>
<reference evidence="2" key="1">
    <citation type="journal article" date="2018" name="Arch. Virol.">
        <title>Complete genome sequence and analysis of ictalurid herpesvirus 2.</title>
        <authorList>
            <person name="Borzak R."/>
            <person name="Haluk T."/>
            <person name="Bartha D."/>
            <person name="Doszpoly A."/>
        </authorList>
    </citation>
    <scope>NUCLEOTIDE SEQUENCE</scope>
    <source>
        <strain evidence="2">760/94</strain>
    </source>
</reference>
<dbReference type="Proteomes" id="UP000242696">
    <property type="component" value="Segment"/>
</dbReference>
<keyword evidence="1" id="KW-0472">Membrane</keyword>
<dbReference type="EMBL" id="MG271984">
    <property type="protein sequence ID" value="AUG72306.1"/>
    <property type="molecule type" value="Genomic_DNA"/>
</dbReference>
<protein>
    <submittedName>
        <fullName evidence="2">ORF87</fullName>
    </submittedName>
</protein>